<evidence type="ECO:0000259" key="4">
    <source>
        <dbReference type="PROSITE" id="PS50883"/>
    </source>
</evidence>
<dbReference type="AlphaFoldDB" id="A0A372LVQ5"/>
<dbReference type="Pfam" id="PF08448">
    <property type="entry name" value="PAS_4"/>
    <property type="match status" value="1"/>
</dbReference>
<dbReference type="InterPro" id="IPR000700">
    <property type="entry name" value="PAS-assoc_C"/>
</dbReference>
<reference evidence="6 7" key="1">
    <citation type="submission" date="2018-08" db="EMBL/GenBank/DDBJ databases">
        <title>Bacillus chawlae sp. nov., Bacillus glennii sp. nov., and Bacillus saganii sp. nov. Isolated from the Vehicle Assembly Building at Kennedy Space Center where the Viking Spacecraft were Assembled.</title>
        <authorList>
            <person name="Seuylemezian A."/>
            <person name="Vaishampayan P."/>
        </authorList>
    </citation>
    <scope>NUCLEOTIDE SEQUENCE [LARGE SCALE GENOMIC DNA]</scope>
    <source>
        <strain evidence="6 7">V47-23a</strain>
    </source>
</reference>
<name>A0A372LVQ5_9BACI</name>
<feature type="domain" description="GGDEF" evidence="5">
    <location>
        <begin position="232"/>
        <end position="366"/>
    </location>
</feature>
<proteinExistence type="predicted"/>
<evidence type="ECO:0000259" key="2">
    <source>
        <dbReference type="PROSITE" id="PS50112"/>
    </source>
</evidence>
<evidence type="ECO:0000259" key="3">
    <source>
        <dbReference type="PROSITE" id="PS50113"/>
    </source>
</evidence>
<dbReference type="InterPro" id="IPR043128">
    <property type="entry name" value="Rev_trsase/Diguanyl_cyclase"/>
</dbReference>
<dbReference type="CDD" id="cd01949">
    <property type="entry name" value="GGDEF"/>
    <property type="match status" value="1"/>
</dbReference>
<dbReference type="PROSITE" id="PS50887">
    <property type="entry name" value="GGDEF"/>
    <property type="match status" value="1"/>
</dbReference>
<dbReference type="CDD" id="cd01948">
    <property type="entry name" value="EAL"/>
    <property type="match status" value="1"/>
</dbReference>
<dbReference type="InterPro" id="IPR029787">
    <property type="entry name" value="Nucleotide_cyclase"/>
</dbReference>
<dbReference type="InterPro" id="IPR013656">
    <property type="entry name" value="PAS_4"/>
</dbReference>
<dbReference type="SMART" id="SM00267">
    <property type="entry name" value="GGDEF"/>
    <property type="match status" value="1"/>
</dbReference>
<dbReference type="SUPFAM" id="SSF55785">
    <property type="entry name" value="PYP-like sensor domain (PAS domain)"/>
    <property type="match status" value="1"/>
</dbReference>
<dbReference type="PROSITE" id="PS50112">
    <property type="entry name" value="PAS"/>
    <property type="match status" value="1"/>
</dbReference>
<feature type="domain" description="EAL" evidence="4">
    <location>
        <begin position="375"/>
        <end position="629"/>
    </location>
</feature>
<dbReference type="Proteomes" id="UP000264541">
    <property type="component" value="Unassembled WGS sequence"/>
</dbReference>
<dbReference type="RefSeq" id="WP_117324719.1">
    <property type="nucleotide sequence ID" value="NZ_QVTE01000001.1"/>
</dbReference>
<evidence type="ECO:0000256" key="1">
    <source>
        <dbReference type="SAM" id="Phobius"/>
    </source>
</evidence>
<dbReference type="PROSITE" id="PS50113">
    <property type="entry name" value="PAC"/>
    <property type="match status" value="1"/>
</dbReference>
<sequence>MSIKKSKYLLLSVILILSLKAIQETLNFIFGWQNWLYIFDVLFIISIFTVIFVLFKYVYSYSEELSDTESFLQIILENMKAGVVVTDSEGNIMFVNDLFANQWRINNFKYPISLKTWASNYELFHIDGTFMQCHETPLAQVLAGKEVANIEYLAKDKDSSPAYLLANGRPLIDKTGKVTGAVMVVNDITDRKQAELTIKHMAYHDSLTGLPNRDLFNKNLVQKINLANHNNQECFVMSLDLDGFKMVNDTLGHKMGDYLLKQAANRLSSCVRLGDKDMVARQGGDEFIIFLNEAKLKDTETVAKTILKTINYPFILGGKEIVITTSIGISRFPQDGINAETLKKNADTAMYRSKEIGKNNYCFFQTELDDINKNRLEMASSLRKAVGNEELYLVYQPKINLSLNRIVGVEALLRWNSPDFGMVSPAVFIPLAEETGIIVEIGEWVLSTAIKQNKKWQDKGFSPISISVNLSARQFLQTDLVQKVEIILQESELHPSHLILELTETMAMNNLEHSIEKLEQFKSLGIGLSLDDFGTGFSSLSYLKKFPINELKIDQSFIRDMIIDSQDASIVKAIISIAKSLNLTVVAEGVETEKHVNFLHQQQCDQAQGYYFSKPVPSSEIENILKESVTNEKKTV</sequence>
<dbReference type="InterPro" id="IPR000014">
    <property type="entry name" value="PAS"/>
</dbReference>
<dbReference type="PANTHER" id="PTHR44757">
    <property type="entry name" value="DIGUANYLATE CYCLASE DGCP"/>
    <property type="match status" value="1"/>
</dbReference>
<keyword evidence="7" id="KW-1185">Reference proteome</keyword>
<dbReference type="SMART" id="SM00052">
    <property type="entry name" value="EAL"/>
    <property type="match status" value="1"/>
</dbReference>
<dbReference type="SMART" id="SM00086">
    <property type="entry name" value="PAC"/>
    <property type="match status" value="1"/>
</dbReference>
<dbReference type="InterPro" id="IPR035965">
    <property type="entry name" value="PAS-like_dom_sf"/>
</dbReference>
<dbReference type="InterPro" id="IPR052155">
    <property type="entry name" value="Biofilm_reg_signaling"/>
</dbReference>
<organism evidence="6 7">
    <name type="scientific">Peribacillus saganii</name>
    <dbReference type="NCBI Taxonomy" id="2303992"/>
    <lineage>
        <taxon>Bacteria</taxon>
        <taxon>Bacillati</taxon>
        <taxon>Bacillota</taxon>
        <taxon>Bacilli</taxon>
        <taxon>Bacillales</taxon>
        <taxon>Bacillaceae</taxon>
        <taxon>Peribacillus</taxon>
    </lineage>
</organism>
<dbReference type="PANTHER" id="PTHR44757:SF2">
    <property type="entry name" value="BIOFILM ARCHITECTURE MAINTENANCE PROTEIN MBAA"/>
    <property type="match status" value="1"/>
</dbReference>
<feature type="transmembrane region" description="Helical" evidence="1">
    <location>
        <begin position="37"/>
        <end position="59"/>
    </location>
</feature>
<dbReference type="Gene3D" id="3.30.70.270">
    <property type="match status" value="1"/>
</dbReference>
<dbReference type="PROSITE" id="PS50883">
    <property type="entry name" value="EAL"/>
    <property type="match status" value="1"/>
</dbReference>
<gene>
    <name evidence="6" type="ORF">D0469_00620</name>
</gene>
<dbReference type="Gene3D" id="3.30.450.20">
    <property type="entry name" value="PAS domain"/>
    <property type="match status" value="1"/>
</dbReference>
<dbReference type="OrthoDB" id="9759607at2"/>
<evidence type="ECO:0000313" key="6">
    <source>
        <dbReference type="EMBL" id="RFU71644.1"/>
    </source>
</evidence>
<protein>
    <submittedName>
        <fullName evidence="6">Bifunctional diguanylate cyclase/phosphodiesterase</fullName>
    </submittedName>
</protein>
<dbReference type="Gene3D" id="3.20.20.450">
    <property type="entry name" value="EAL domain"/>
    <property type="match status" value="1"/>
</dbReference>
<dbReference type="InterPro" id="IPR001610">
    <property type="entry name" value="PAC"/>
</dbReference>
<dbReference type="SUPFAM" id="SSF141868">
    <property type="entry name" value="EAL domain-like"/>
    <property type="match status" value="1"/>
</dbReference>
<dbReference type="NCBIfam" id="TIGR00254">
    <property type="entry name" value="GGDEF"/>
    <property type="match status" value="1"/>
</dbReference>
<evidence type="ECO:0000259" key="5">
    <source>
        <dbReference type="PROSITE" id="PS50887"/>
    </source>
</evidence>
<feature type="domain" description="PAC" evidence="3">
    <location>
        <begin position="148"/>
        <end position="200"/>
    </location>
</feature>
<dbReference type="CDD" id="cd00130">
    <property type="entry name" value="PAS"/>
    <property type="match status" value="1"/>
</dbReference>
<keyword evidence="1" id="KW-0472">Membrane</keyword>
<dbReference type="FunFam" id="3.30.70.270:FF:000001">
    <property type="entry name" value="Diguanylate cyclase domain protein"/>
    <property type="match status" value="1"/>
</dbReference>
<keyword evidence="1" id="KW-1133">Transmembrane helix</keyword>
<comment type="caution">
    <text evidence="6">The sequence shown here is derived from an EMBL/GenBank/DDBJ whole genome shotgun (WGS) entry which is preliminary data.</text>
</comment>
<dbReference type="EMBL" id="QVTE01000001">
    <property type="protein sequence ID" value="RFU71644.1"/>
    <property type="molecule type" value="Genomic_DNA"/>
</dbReference>
<keyword evidence="1" id="KW-0812">Transmembrane</keyword>
<dbReference type="Pfam" id="PF00563">
    <property type="entry name" value="EAL"/>
    <property type="match status" value="1"/>
</dbReference>
<evidence type="ECO:0000313" key="7">
    <source>
        <dbReference type="Proteomes" id="UP000264541"/>
    </source>
</evidence>
<dbReference type="InterPro" id="IPR035919">
    <property type="entry name" value="EAL_sf"/>
</dbReference>
<dbReference type="InterPro" id="IPR000160">
    <property type="entry name" value="GGDEF_dom"/>
</dbReference>
<accession>A0A372LVQ5</accession>
<feature type="domain" description="PAS" evidence="2">
    <location>
        <begin position="68"/>
        <end position="97"/>
    </location>
</feature>
<dbReference type="InterPro" id="IPR001633">
    <property type="entry name" value="EAL_dom"/>
</dbReference>
<dbReference type="FunFam" id="3.20.20.450:FF:000001">
    <property type="entry name" value="Cyclic di-GMP phosphodiesterase yahA"/>
    <property type="match status" value="1"/>
</dbReference>
<dbReference type="Pfam" id="PF00990">
    <property type="entry name" value="GGDEF"/>
    <property type="match status" value="1"/>
</dbReference>
<dbReference type="SUPFAM" id="SSF55073">
    <property type="entry name" value="Nucleotide cyclase"/>
    <property type="match status" value="1"/>
</dbReference>